<reference evidence="1 2" key="1">
    <citation type="submission" date="2018-11" db="EMBL/GenBank/DDBJ databases">
        <authorList>
            <consortium name="Pathogen Informatics"/>
        </authorList>
    </citation>
    <scope>NUCLEOTIDE SEQUENCE [LARGE SCALE GENOMIC DNA]</scope>
</reference>
<evidence type="ECO:0000313" key="1">
    <source>
        <dbReference type="EMBL" id="VDK70394.1"/>
    </source>
</evidence>
<evidence type="ECO:0000313" key="2">
    <source>
        <dbReference type="Proteomes" id="UP000271889"/>
    </source>
</evidence>
<dbReference type="Proteomes" id="UP000271889">
    <property type="component" value="Unassembled WGS sequence"/>
</dbReference>
<name>A0A3P6TWI6_CYLGO</name>
<dbReference type="AlphaFoldDB" id="A0A3P6TWI6"/>
<sequence length="131" mass="14758">MMFWEALDEENSQEVPQVQWDVKEATHELAVQAVPVMADSSMQCGRETAERSTSMETTFCDNGTQTEITKMFSTDVQTSSECIAVESNVVRTDDIKAEVSTSLGVKETKAVYRIIFEYYLADLAQPCHQPY</sequence>
<proteinExistence type="predicted"/>
<gene>
    <name evidence="1" type="ORF">CGOC_LOCUS6614</name>
</gene>
<organism evidence="1 2">
    <name type="scientific">Cylicostephanus goldi</name>
    <name type="common">Nematode worm</name>
    <dbReference type="NCBI Taxonomy" id="71465"/>
    <lineage>
        <taxon>Eukaryota</taxon>
        <taxon>Metazoa</taxon>
        <taxon>Ecdysozoa</taxon>
        <taxon>Nematoda</taxon>
        <taxon>Chromadorea</taxon>
        <taxon>Rhabditida</taxon>
        <taxon>Rhabditina</taxon>
        <taxon>Rhabditomorpha</taxon>
        <taxon>Strongyloidea</taxon>
        <taxon>Strongylidae</taxon>
        <taxon>Cylicostephanus</taxon>
    </lineage>
</organism>
<accession>A0A3P6TWI6</accession>
<keyword evidence="2" id="KW-1185">Reference proteome</keyword>
<protein>
    <submittedName>
        <fullName evidence="1">Uncharacterized protein</fullName>
    </submittedName>
</protein>
<dbReference type="EMBL" id="UYRV01021868">
    <property type="protein sequence ID" value="VDK70394.1"/>
    <property type="molecule type" value="Genomic_DNA"/>
</dbReference>